<dbReference type="InterPro" id="IPR006103">
    <property type="entry name" value="Glyco_hydro_2_cat"/>
</dbReference>
<dbReference type="Pfam" id="PF22666">
    <property type="entry name" value="Glyco_hydro_2_N2"/>
    <property type="match status" value="1"/>
</dbReference>
<dbReference type="PANTHER" id="PTHR42732">
    <property type="entry name" value="BETA-GALACTOSIDASE"/>
    <property type="match status" value="1"/>
</dbReference>
<evidence type="ECO:0000313" key="10">
    <source>
        <dbReference type="EMBL" id="RGM44030.1"/>
    </source>
</evidence>
<evidence type="ECO:0000259" key="4">
    <source>
        <dbReference type="Pfam" id="PF00703"/>
    </source>
</evidence>
<dbReference type="SUPFAM" id="SSF49303">
    <property type="entry name" value="beta-Galactosidase/glucuronidase domain"/>
    <property type="match status" value="1"/>
</dbReference>
<evidence type="ECO:0000256" key="2">
    <source>
        <dbReference type="ARBA" id="ARBA00022801"/>
    </source>
</evidence>
<dbReference type="EMBL" id="QSTI01000037">
    <property type="protein sequence ID" value="RGM44030.1"/>
    <property type="molecule type" value="Genomic_DNA"/>
</dbReference>
<dbReference type="GO" id="GO:0005975">
    <property type="term" value="P:carbohydrate metabolic process"/>
    <property type="evidence" value="ECO:0007669"/>
    <property type="project" value="InterPro"/>
</dbReference>
<evidence type="ECO:0000256" key="1">
    <source>
        <dbReference type="ARBA" id="ARBA00007401"/>
    </source>
</evidence>
<reference evidence="9 11" key="1">
    <citation type="submission" date="2015-09" db="EMBL/GenBank/DDBJ databases">
        <authorList>
            <consortium name="Pathogen Informatics"/>
        </authorList>
    </citation>
    <scope>NUCLEOTIDE SEQUENCE [LARGE SCALE GENOMIC DNA]</scope>
    <source>
        <strain evidence="9 11">2789STDY5608860</strain>
    </source>
</reference>
<evidence type="ECO:0000259" key="5">
    <source>
        <dbReference type="Pfam" id="PF02836"/>
    </source>
</evidence>
<name>A0A174FZU9_9FIRM</name>
<dbReference type="GO" id="GO:0004565">
    <property type="term" value="F:beta-galactosidase activity"/>
    <property type="evidence" value="ECO:0007669"/>
    <property type="project" value="UniProtKB-EC"/>
</dbReference>
<protein>
    <submittedName>
        <fullName evidence="9">Beta-galactosidase</fullName>
        <ecNumber evidence="9">3.2.1.23</ecNumber>
    </submittedName>
    <submittedName>
        <fullName evidence="10">Glycoside hydrolase family 2 protein</fullName>
    </submittedName>
</protein>
<dbReference type="AlphaFoldDB" id="A0A174FZU9"/>
<feature type="domain" description="DUF4982" evidence="6">
    <location>
        <begin position="615"/>
        <end position="672"/>
    </location>
</feature>
<dbReference type="PANTHER" id="PTHR42732:SF1">
    <property type="entry name" value="BETA-MANNOSIDASE"/>
    <property type="match status" value="1"/>
</dbReference>
<evidence type="ECO:0000259" key="8">
    <source>
        <dbReference type="Pfam" id="PF22666"/>
    </source>
</evidence>
<dbReference type="Pfam" id="PF16355">
    <property type="entry name" value="DUF4982"/>
    <property type="match status" value="1"/>
</dbReference>
<dbReference type="InterPro" id="IPR006101">
    <property type="entry name" value="Glyco_hydro_2"/>
</dbReference>
<accession>A0A174FZU9</accession>
<dbReference type="RefSeq" id="WP_015567841.1">
    <property type="nucleotide sequence ID" value="NZ_CYYW01000023.1"/>
</dbReference>
<feature type="domain" description="Glycoside hydrolase family 2 catalytic" evidence="5">
    <location>
        <begin position="241"/>
        <end position="396"/>
    </location>
</feature>
<feature type="domain" description="Glycoside hydrolase family 2" evidence="7">
    <location>
        <begin position="686"/>
        <end position="788"/>
    </location>
</feature>
<dbReference type="EMBL" id="CYYW01000023">
    <property type="protein sequence ID" value="CUO55754.1"/>
    <property type="molecule type" value="Genomic_DNA"/>
</dbReference>
<comment type="similarity">
    <text evidence="1">Belongs to the glycosyl hydrolase 2 family.</text>
</comment>
<dbReference type="Pfam" id="PF18565">
    <property type="entry name" value="Glyco_hydro2_C5"/>
    <property type="match status" value="1"/>
</dbReference>
<reference evidence="10 12" key="2">
    <citation type="submission" date="2018-08" db="EMBL/GenBank/DDBJ databases">
        <title>A genome reference for cultivated species of the human gut microbiota.</title>
        <authorList>
            <person name="Zou Y."/>
            <person name="Xue W."/>
            <person name="Luo G."/>
        </authorList>
    </citation>
    <scope>NUCLEOTIDE SEQUENCE [LARGE SCALE GENOMIC DNA]</scope>
    <source>
        <strain evidence="10 12">OM08-12AT</strain>
    </source>
</reference>
<sequence length="814" mass="91585">MIKYDFNREWTYYKEGSDSKKKVNLPHDAMIYERRNRENPSGGACAYFDGGKYIYEKQFHMEEEWRDKVLILECEGVYHNATVILNGNKIGKRAYGYSNFYTELTPYLKADNMLEIIADNEKTPNSRWYSGSGIYRGVNLYVSEKNYIKPNGVKIDTLTESKISVKTDFVGMGNINVKIYDKDSLVAEGKGQDVEIVIPNVKLWDEDAPYLYRCCVELTNDGIVNDSQETKFGIRTIKWSGKGLFINGKNTLIRGTCIHHDNGVIGACNFRDAEYRRVRILKEAGFNAIRSSHNPISKEMLEACDEIGMYVMDELYDYWLIHKNPYDHADNDFLNDWKKDCEAMIDKDYNHPSVLMYSIGNEISELGTEKGQSLCKEMAEYVKAKDSKRAVTCGINLLLATMAAKGSGIYGEKKDGKENKNGSMSMDSMPTSTFYNILMNKMGGIIDKMAAKPSADKVCDILAPLLDISGYNYATSRYDKEQKQNSDRCIVGSETLPKTLYDNWQYVKKNDNLIGDFMWTGWDYIGETGIGTIRYMSKQTRKNAIPGLPILAGCGVIDICGNMRPEVGWNKLIWGLQDTPVLAVEPMKYTNCKRAASMWRNTDAVASWSWDGCEGNKSDVIVYTTAEYAELFCNGRKVGRSKVNKMKATFKRVTYEPGELIAKCYDRQGREIGTAKLISATGKSNLKLTAEKNTLNSNGQDLCYVQVDLVGDNGITKVNSDQVLTVEVKGAGVLQGFGSATPCTNHNYYNGKFETFYGKAIAVIRAGYEPGEIELVVRGEGLEEKQVKINVNNWGRFFCHEECPIGSVGGMVLL</sequence>
<dbReference type="Proteomes" id="UP000095384">
    <property type="component" value="Unassembled WGS sequence"/>
</dbReference>
<dbReference type="Pfam" id="PF00703">
    <property type="entry name" value="Glyco_hydro_2"/>
    <property type="match status" value="1"/>
</dbReference>
<dbReference type="Gene3D" id="2.60.120.260">
    <property type="entry name" value="Galactose-binding domain-like"/>
    <property type="match status" value="1"/>
</dbReference>
<keyword evidence="3 9" id="KW-0326">Glycosidase</keyword>
<dbReference type="EC" id="3.2.1.23" evidence="9"/>
<feature type="domain" description="Glycoside hydrolase family 2 immunoglobulin-like beta-sandwich" evidence="4">
    <location>
        <begin position="178"/>
        <end position="235"/>
    </location>
</feature>
<dbReference type="InterPro" id="IPR013783">
    <property type="entry name" value="Ig-like_fold"/>
</dbReference>
<gene>
    <name evidence="9" type="primary">lacZ_2</name>
    <name evidence="10" type="ORF">DXC13_14580</name>
    <name evidence="9" type="ORF">ERS852417_02573</name>
</gene>
<dbReference type="InterPro" id="IPR006102">
    <property type="entry name" value="Ig-like_GH2"/>
</dbReference>
<dbReference type="PRINTS" id="PR00132">
    <property type="entry name" value="GLHYDRLASE2"/>
</dbReference>
<evidence type="ECO:0000259" key="6">
    <source>
        <dbReference type="Pfam" id="PF16355"/>
    </source>
</evidence>
<keyword evidence="2 9" id="KW-0378">Hydrolase</keyword>
<evidence type="ECO:0000313" key="11">
    <source>
        <dbReference type="Proteomes" id="UP000095384"/>
    </source>
</evidence>
<dbReference type="Gene3D" id="2.60.40.10">
    <property type="entry name" value="Immunoglobulins"/>
    <property type="match status" value="3"/>
</dbReference>
<dbReference type="InterPro" id="IPR032311">
    <property type="entry name" value="DUF4982"/>
</dbReference>
<dbReference type="Proteomes" id="UP000260717">
    <property type="component" value="Unassembled WGS sequence"/>
</dbReference>
<dbReference type="InterPro" id="IPR040605">
    <property type="entry name" value="Glyco_hydro2_dom5"/>
</dbReference>
<dbReference type="SUPFAM" id="SSF49785">
    <property type="entry name" value="Galactose-binding domain-like"/>
    <property type="match status" value="1"/>
</dbReference>
<dbReference type="InterPro" id="IPR017853">
    <property type="entry name" value="GH"/>
</dbReference>
<dbReference type="Gene3D" id="3.20.20.80">
    <property type="entry name" value="Glycosidases"/>
    <property type="match status" value="1"/>
</dbReference>
<evidence type="ECO:0000259" key="7">
    <source>
        <dbReference type="Pfam" id="PF18565"/>
    </source>
</evidence>
<dbReference type="InterPro" id="IPR051913">
    <property type="entry name" value="GH2_Domain-Containing"/>
</dbReference>
<organism evidence="9 11">
    <name type="scientific">Agathobacter rectalis</name>
    <dbReference type="NCBI Taxonomy" id="39491"/>
    <lineage>
        <taxon>Bacteria</taxon>
        <taxon>Bacillati</taxon>
        <taxon>Bacillota</taxon>
        <taxon>Clostridia</taxon>
        <taxon>Lachnospirales</taxon>
        <taxon>Lachnospiraceae</taxon>
        <taxon>Agathobacter</taxon>
    </lineage>
</organism>
<evidence type="ECO:0000256" key="3">
    <source>
        <dbReference type="ARBA" id="ARBA00023295"/>
    </source>
</evidence>
<evidence type="ECO:0000313" key="9">
    <source>
        <dbReference type="EMBL" id="CUO55754.1"/>
    </source>
</evidence>
<dbReference type="SUPFAM" id="SSF51445">
    <property type="entry name" value="(Trans)glycosidases"/>
    <property type="match status" value="1"/>
</dbReference>
<dbReference type="InterPro" id="IPR008979">
    <property type="entry name" value="Galactose-bd-like_sf"/>
</dbReference>
<proteinExistence type="inferred from homology"/>
<dbReference type="InterPro" id="IPR054593">
    <property type="entry name" value="Beta-mannosidase-like_N2"/>
</dbReference>
<evidence type="ECO:0000313" key="12">
    <source>
        <dbReference type="Proteomes" id="UP000260717"/>
    </source>
</evidence>
<dbReference type="InterPro" id="IPR036156">
    <property type="entry name" value="Beta-gal/glucu_dom_sf"/>
</dbReference>
<dbReference type="Pfam" id="PF02836">
    <property type="entry name" value="Glyco_hydro_2_C"/>
    <property type="match status" value="1"/>
</dbReference>
<feature type="domain" description="Beta-mannosidase-like galactose-binding" evidence="8">
    <location>
        <begin position="48"/>
        <end position="121"/>
    </location>
</feature>